<keyword evidence="3" id="KW-0201">Cytochrome c-type biogenesis</keyword>
<evidence type="ECO:0000256" key="1">
    <source>
        <dbReference type="ARBA" id="ARBA00022448"/>
    </source>
</evidence>
<gene>
    <name evidence="8" type="ORF">C7435_1961</name>
</gene>
<evidence type="ECO:0000256" key="5">
    <source>
        <dbReference type="ARBA" id="ARBA00022967"/>
    </source>
</evidence>
<evidence type="ECO:0000256" key="2">
    <source>
        <dbReference type="ARBA" id="ARBA00022741"/>
    </source>
</evidence>
<dbReference type="PANTHER" id="PTHR43499:SF1">
    <property type="entry name" value="ABC TRANSPORTER I FAMILY MEMBER 1"/>
    <property type="match status" value="1"/>
</dbReference>
<dbReference type="RefSeq" id="WP_170150422.1">
    <property type="nucleotide sequence ID" value="NZ_RBIM01000004.1"/>
</dbReference>
<evidence type="ECO:0000256" key="4">
    <source>
        <dbReference type="ARBA" id="ARBA00022840"/>
    </source>
</evidence>
<dbReference type="InterPro" id="IPR003439">
    <property type="entry name" value="ABC_transporter-like_ATP-bd"/>
</dbReference>
<reference evidence="8 9" key="1">
    <citation type="submission" date="2018-10" db="EMBL/GenBank/DDBJ databases">
        <title>Genomic Encyclopedia of Type Strains, Phase IV (KMG-IV): sequencing the most valuable type-strain genomes for metagenomic binning, comparative biology and taxonomic classification.</title>
        <authorList>
            <person name="Goeker M."/>
        </authorList>
    </citation>
    <scope>NUCLEOTIDE SEQUENCE [LARGE SCALE GENOMIC DNA]</scope>
    <source>
        <strain evidence="8 9">DSM 4734</strain>
    </source>
</reference>
<dbReference type="AlphaFoldDB" id="A0A495D5D0"/>
<dbReference type="Proteomes" id="UP000273675">
    <property type="component" value="Unassembled WGS sequence"/>
</dbReference>
<dbReference type="Gene3D" id="3.40.50.300">
    <property type="entry name" value="P-loop containing nucleotide triphosphate hydrolases"/>
    <property type="match status" value="1"/>
</dbReference>
<sequence length="217" mass="23352">MQTETLNFPDMPTLRPETLRVSGLSLARGEVMLVRDFGLELAPGEAVVMSGPNGTGKTTLLRAIAGFIRPEAGTIDIGSHAPAVAAAEALAWLGHADGLKPGETPRQALRFWADMAGQSRKAILPVMRTMAIESLIDRPAGRLSRGQQRRTALVRVALMNRPIWLLDEPAGPLDGGGRARLAELVAWHRSRGGSVIAATHQKLDWPDGKRIDLGAHR</sequence>
<dbReference type="SUPFAM" id="SSF52540">
    <property type="entry name" value="P-loop containing nucleoside triphosphate hydrolases"/>
    <property type="match status" value="1"/>
</dbReference>
<keyword evidence="1" id="KW-0813">Transport</keyword>
<dbReference type="Pfam" id="PF00005">
    <property type="entry name" value="ABC_tran"/>
    <property type="match status" value="1"/>
</dbReference>
<comment type="caution">
    <text evidence="8">The sequence shown here is derived from an EMBL/GenBank/DDBJ whole genome shotgun (WGS) entry which is preliminary data.</text>
</comment>
<keyword evidence="6" id="KW-0472">Membrane</keyword>
<dbReference type="InterPro" id="IPR005895">
    <property type="entry name" value="ABC_transptr_haem_export_CcmA"/>
</dbReference>
<evidence type="ECO:0000313" key="9">
    <source>
        <dbReference type="Proteomes" id="UP000273675"/>
    </source>
</evidence>
<dbReference type="PANTHER" id="PTHR43499">
    <property type="entry name" value="ABC TRANSPORTER I FAMILY MEMBER 1"/>
    <property type="match status" value="1"/>
</dbReference>
<dbReference type="GO" id="GO:0017004">
    <property type="term" value="P:cytochrome complex assembly"/>
    <property type="evidence" value="ECO:0007669"/>
    <property type="project" value="UniProtKB-KW"/>
</dbReference>
<proteinExistence type="predicted"/>
<dbReference type="PROSITE" id="PS50893">
    <property type="entry name" value="ABC_TRANSPORTER_2"/>
    <property type="match status" value="1"/>
</dbReference>
<dbReference type="NCBIfam" id="TIGR01189">
    <property type="entry name" value="ccmA"/>
    <property type="match status" value="1"/>
</dbReference>
<dbReference type="GO" id="GO:0022857">
    <property type="term" value="F:transmembrane transporter activity"/>
    <property type="evidence" value="ECO:0007669"/>
    <property type="project" value="InterPro"/>
</dbReference>
<keyword evidence="5" id="KW-1278">Translocase</keyword>
<keyword evidence="2" id="KW-0547">Nucleotide-binding</keyword>
<feature type="domain" description="ABC transporter" evidence="7">
    <location>
        <begin position="19"/>
        <end position="215"/>
    </location>
</feature>
<accession>A0A495D5D0</accession>
<evidence type="ECO:0000256" key="6">
    <source>
        <dbReference type="ARBA" id="ARBA00023136"/>
    </source>
</evidence>
<evidence type="ECO:0000313" key="8">
    <source>
        <dbReference type="EMBL" id="RKQ96629.1"/>
    </source>
</evidence>
<evidence type="ECO:0000256" key="3">
    <source>
        <dbReference type="ARBA" id="ARBA00022748"/>
    </source>
</evidence>
<evidence type="ECO:0000259" key="7">
    <source>
        <dbReference type="PROSITE" id="PS50893"/>
    </source>
</evidence>
<dbReference type="EMBL" id="RBIM01000004">
    <property type="protein sequence ID" value="RKQ96629.1"/>
    <property type="molecule type" value="Genomic_DNA"/>
</dbReference>
<keyword evidence="4" id="KW-0067">ATP-binding</keyword>
<dbReference type="GO" id="GO:0016887">
    <property type="term" value="F:ATP hydrolysis activity"/>
    <property type="evidence" value="ECO:0007669"/>
    <property type="project" value="InterPro"/>
</dbReference>
<dbReference type="GO" id="GO:0005524">
    <property type="term" value="F:ATP binding"/>
    <property type="evidence" value="ECO:0007669"/>
    <property type="project" value="UniProtKB-KW"/>
</dbReference>
<dbReference type="InterPro" id="IPR003593">
    <property type="entry name" value="AAA+_ATPase"/>
</dbReference>
<dbReference type="SMART" id="SM00382">
    <property type="entry name" value="AAA"/>
    <property type="match status" value="1"/>
</dbReference>
<dbReference type="InterPro" id="IPR027417">
    <property type="entry name" value="P-loop_NTPase"/>
</dbReference>
<protein>
    <submittedName>
        <fullName evidence="8">Heme exporter protein A</fullName>
    </submittedName>
</protein>
<organism evidence="8 9">
    <name type="scientific">Maricaulis maris</name>
    <dbReference type="NCBI Taxonomy" id="74318"/>
    <lineage>
        <taxon>Bacteria</taxon>
        <taxon>Pseudomonadati</taxon>
        <taxon>Pseudomonadota</taxon>
        <taxon>Alphaproteobacteria</taxon>
        <taxon>Maricaulales</taxon>
        <taxon>Maricaulaceae</taxon>
        <taxon>Maricaulis</taxon>
    </lineage>
</organism>
<name>A0A495D5D0_9PROT</name>